<evidence type="ECO:0000256" key="9">
    <source>
        <dbReference type="RuleBase" id="RU000688"/>
    </source>
</evidence>
<gene>
    <name evidence="12" type="ORF">GDO86_011070</name>
</gene>
<proteinExistence type="inferred from homology"/>
<dbReference type="PANTHER" id="PTHR24247:SF269">
    <property type="entry name" value="MUSCARINIC ACETYLCHOLINE RECEPTOR"/>
    <property type="match status" value="1"/>
</dbReference>
<keyword evidence="7 9" id="KW-0675">Receptor</keyword>
<feature type="transmembrane region" description="Helical" evidence="10">
    <location>
        <begin position="44"/>
        <end position="69"/>
    </location>
</feature>
<feature type="transmembrane region" description="Helical" evidence="10">
    <location>
        <begin position="314"/>
        <end position="337"/>
    </location>
</feature>
<comment type="subcellular location">
    <subcellularLocation>
        <location evidence="1">Cell membrane</location>
        <topology evidence="1">Multi-pass membrane protein</topology>
    </subcellularLocation>
</comment>
<protein>
    <recommendedName>
        <fullName evidence="11">G-protein coupled receptors family 1 profile domain-containing protein</fullName>
    </recommendedName>
</protein>
<evidence type="ECO:0000256" key="2">
    <source>
        <dbReference type="ARBA" id="ARBA00022475"/>
    </source>
</evidence>
<keyword evidence="3 9" id="KW-0812">Transmembrane</keyword>
<dbReference type="Proteomes" id="UP000812440">
    <property type="component" value="Chromosome 6"/>
</dbReference>
<dbReference type="GO" id="GO:0004993">
    <property type="term" value="F:G protein-coupled serotonin receptor activity"/>
    <property type="evidence" value="ECO:0007669"/>
    <property type="project" value="TreeGrafter"/>
</dbReference>
<dbReference type="InterPro" id="IPR000276">
    <property type="entry name" value="GPCR_Rhodpsn"/>
</dbReference>
<reference evidence="12" key="1">
    <citation type="thesis" date="2020" institute="ProQuest LLC" country="789 East Eisenhower Parkway, Ann Arbor, MI, USA">
        <title>Comparative Genomics and Chromosome Evolution.</title>
        <authorList>
            <person name="Mudd A.B."/>
        </authorList>
    </citation>
    <scope>NUCLEOTIDE SEQUENCE</scope>
    <source>
        <strain evidence="12">Female2</strain>
        <tissue evidence="12">Blood</tissue>
    </source>
</reference>
<dbReference type="GO" id="GO:0007197">
    <property type="term" value="P:adenylate cyclase-inhibiting G protein-coupled acetylcholine receptor signaling pathway"/>
    <property type="evidence" value="ECO:0007669"/>
    <property type="project" value="TreeGrafter"/>
</dbReference>
<name>A0A8T2JFP5_9PIPI</name>
<evidence type="ECO:0000256" key="10">
    <source>
        <dbReference type="SAM" id="Phobius"/>
    </source>
</evidence>
<evidence type="ECO:0000256" key="1">
    <source>
        <dbReference type="ARBA" id="ARBA00004651"/>
    </source>
</evidence>
<keyword evidence="6 10" id="KW-0472">Membrane</keyword>
<dbReference type="SMART" id="SM01381">
    <property type="entry name" value="7TM_GPCR_Srsx"/>
    <property type="match status" value="1"/>
</dbReference>
<keyword evidence="2" id="KW-1003">Cell membrane</keyword>
<dbReference type="OrthoDB" id="10071887at2759"/>
<dbReference type="GO" id="GO:0016907">
    <property type="term" value="F:G protein-coupled acetylcholine receptor activity"/>
    <property type="evidence" value="ECO:0007669"/>
    <property type="project" value="TreeGrafter"/>
</dbReference>
<evidence type="ECO:0000256" key="3">
    <source>
        <dbReference type="ARBA" id="ARBA00022692"/>
    </source>
</evidence>
<comment type="caution">
    <text evidence="12">The sequence shown here is derived from an EMBL/GenBank/DDBJ whole genome shotgun (WGS) entry which is preliminary data.</text>
</comment>
<sequence length="358" mass="41379">MSLGITILIAVLISFLILFTVLGNSFVLFAFLIDKRLRNQSDFVLLNLAICDFFIGAFTSPLYLLYMLTGKWMLGRFLCKLWLTADYTICAASVFNIVLISYDRFLAVTKAVLYRSLQNKQSHTVLSMCVVWIMSFLLYGPAILFWKNDFIDNDIAADICVVGFHDTWYFHLGTSCVDFVLPLISISFFNISIYHNIKRRSRKKRQTSASEQFREKEKAGRLSIIATNSVLFSLQPHGVNMTSLRHYFCNKHISFPTNNGRVGQVNVQITKLSRDKRLFKSLLILVCVFVICWAPFSFLASINSACTGYCVDSYWYEITFWMLYMNSAINPILYPLCHKKFRNAFSLVFKNNWIHKHN</sequence>
<dbReference type="AlphaFoldDB" id="A0A8T2JFP5"/>
<evidence type="ECO:0000313" key="12">
    <source>
        <dbReference type="EMBL" id="KAG8442130.1"/>
    </source>
</evidence>
<feature type="domain" description="G-protein coupled receptors family 1 profile" evidence="11">
    <location>
        <begin position="23"/>
        <end position="334"/>
    </location>
</feature>
<feature type="transmembrane region" description="Helical" evidence="10">
    <location>
        <begin position="179"/>
        <end position="197"/>
    </location>
</feature>
<feature type="transmembrane region" description="Helical" evidence="10">
    <location>
        <begin position="6"/>
        <end position="32"/>
    </location>
</feature>
<keyword evidence="13" id="KW-1185">Reference proteome</keyword>
<evidence type="ECO:0000256" key="4">
    <source>
        <dbReference type="ARBA" id="ARBA00022989"/>
    </source>
</evidence>
<dbReference type="GO" id="GO:0005886">
    <property type="term" value="C:plasma membrane"/>
    <property type="evidence" value="ECO:0007669"/>
    <property type="project" value="UniProtKB-SubCell"/>
</dbReference>
<dbReference type="SUPFAM" id="SSF81321">
    <property type="entry name" value="Family A G protein-coupled receptor-like"/>
    <property type="match status" value="1"/>
</dbReference>
<dbReference type="Pfam" id="PF00001">
    <property type="entry name" value="7tm_1"/>
    <property type="match status" value="1"/>
</dbReference>
<evidence type="ECO:0000259" key="11">
    <source>
        <dbReference type="PROSITE" id="PS50262"/>
    </source>
</evidence>
<accession>A0A8T2JFP5</accession>
<dbReference type="GO" id="GO:0030425">
    <property type="term" value="C:dendrite"/>
    <property type="evidence" value="ECO:0007669"/>
    <property type="project" value="TreeGrafter"/>
</dbReference>
<comment type="similarity">
    <text evidence="9">Belongs to the G-protein coupled receptor 1 family.</text>
</comment>
<organism evidence="12 13">
    <name type="scientific">Hymenochirus boettgeri</name>
    <name type="common">Congo dwarf clawed frog</name>
    <dbReference type="NCBI Taxonomy" id="247094"/>
    <lineage>
        <taxon>Eukaryota</taxon>
        <taxon>Metazoa</taxon>
        <taxon>Chordata</taxon>
        <taxon>Craniata</taxon>
        <taxon>Vertebrata</taxon>
        <taxon>Euteleostomi</taxon>
        <taxon>Amphibia</taxon>
        <taxon>Batrachia</taxon>
        <taxon>Anura</taxon>
        <taxon>Pipoidea</taxon>
        <taxon>Pipidae</taxon>
        <taxon>Pipinae</taxon>
        <taxon>Hymenochirus</taxon>
    </lineage>
</organism>
<feature type="transmembrane region" description="Helical" evidence="10">
    <location>
        <begin position="123"/>
        <end position="146"/>
    </location>
</feature>
<evidence type="ECO:0000256" key="5">
    <source>
        <dbReference type="ARBA" id="ARBA00023040"/>
    </source>
</evidence>
<dbReference type="EMBL" id="JAACNH010000005">
    <property type="protein sequence ID" value="KAG8442130.1"/>
    <property type="molecule type" value="Genomic_DNA"/>
</dbReference>
<dbReference type="GO" id="GO:0007187">
    <property type="term" value="P:G protein-coupled receptor signaling pathway, coupled to cyclic nucleotide second messenger"/>
    <property type="evidence" value="ECO:0007669"/>
    <property type="project" value="TreeGrafter"/>
</dbReference>
<evidence type="ECO:0000256" key="7">
    <source>
        <dbReference type="ARBA" id="ARBA00023170"/>
    </source>
</evidence>
<evidence type="ECO:0000256" key="8">
    <source>
        <dbReference type="ARBA" id="ARBA00023224"/>
    </source>
</evidence>
<dbReference type="PANTHER" id="PTHR24247">
    <property type="entry name" value="5-HYDROXYTRYPTAMINE RECEPTOR"/>
    <property type="match status" value="1"/>
</dbReference>
<dbReference type="InterPro" id="IPR017452">
    <property type="entry name" value="GPCR_Rhodpsn_7TM"/>
</dbReference>
<dbReference type="PROSITE" id="PS00237">
    <property type="entry name" value="G_PROTEIN_RECEP_F1_1"/>
    <property type="match status" value="1"/>
</dbReference>
<dbReference type="GO" id="GO:0045202">
    <property type="term" value="C:synapse"/>
    <property type="evidence" value="ECO:0007669"/>
    <property type="project" value="TreeGrafter"/>
</dbReference>
<dbReference type="Gene3D" id="1.20.1070.10">
    <property type="entry name" value="Rhodopsin 7-helix transmembrane proteins"/>
    <property type="match status" value="1"/>
</dbReference>
<keyword evidence="5 9" id="KW-0297">G-protein coupled receptor</keyword>
<dbReference type="PRINTS" id="PR00237">
    <property type="entry name" value="GPCRRHODOPSN"/>
</dbReference>
<keyword evidence="4 10" id="KW-1133">Transmembrane helix</keyword>
<keyword evidence="8 9" id="KW-0807">Transducer</keyword>
<feature type="transmembrane region" description="Helical" evidence="10">
    <location>
        <begin position="282"/>
        <end position="302"/>
    </location>
</feature>
<dbReference type="PROSITE" id="PS50262">
    <property type="entry name" value="G_PROTEIN_RECEP_F1_2"/>
    <property type="match status" value="1"/>
</dbReference>
<evidence type="ECO:0000313" key="13">
    <source>
        <dbReference type="Proteomes" id="UP000812440"/>
    </source>
</evidence>
<feature type="transmembrane region" description="Helical" evidence="10">
    <location>
        <begin position="81"/>
        <end position="102"/>
    </location>
</feature>
<evidence type="ECO:0000256" key="6">
    <source>
        <dbReference type="ARBA" id="ARBA00023136"/>
    </source>
</evidence>